<organism evidence="2 3">
    <name type="scientific">Verticillium nonalfalfae</name>
    <dbReference type="NCBI Taxonomy" id="1051616"/>
    <lineage>
        <taxon>Eukaryota</taxon>
        <taxon>Fungi</taxon>
        <taxon>Dikarya</taxon>
        <taxon>Ascomycota</taxon>
        <taxon>Pezizomycotina</taxon>
        <taxon>Sordariomycetes</taxon>
        <taxon>Hypocreomycetidae</taxon>
        <taxon>Glomerellales</taxon>
        <taxon>Plectosphaerellaceae</taxon>
        <taxon>Verticillium</taxon>
    </lineage>
</organism>
<keyword evidence="1" id="KW-0812">Transmembrane</keyword>
<proteinExistence type="predicted"/>
<keyword evidence="1" id="KW-0472">Membrane</keyword>
<evidence type="ECO:0000313" key="2">
    <source>
        <dbReference type="EMBL" id="RNJ52533.1"/>
    </source>
</evidence>
<feature type="transmembrane region" description="Helical" evidence="1">
    <location>
        <begin position="49"/>
        <end position="67"/>
    </location>
</feature>
<evidence type="ECO:0000313" key="3">
    <source>
        <dbReference type="Proteomes" id="UP000267145"/>
    </source>
</evidence>
<evidence type="ECO:0000256" key="1">
    <source>
        <dbReference type="SAM" id="Phobius"/>
    </source>
</evidence>
<reference evidence="2 3" key="1">
    <citation type="submission" date="2018-10" db="EMBL/GenBank/DDBJ databases">
        <title>Genome sequence of Verticillium nonalfalfae VnAa140.</title>
        <authorList>
            <person name="Stajich J.E."/>
            <person name="Kasson M.T."/>
        </authorList>
    </citation>
    <scope>NUCLEOTIDE SEQUENCE [LARGE SCALE GENOMIC DNA]</scope>
    <source>
        <strain evidence="2 3">VnAa140</strain>
    </source>
</reference>
<dbReference type="AlphaFoldDB" id="A0A3M9XWB4"/>
<feature type="transmembrane region" description="Helical" evidence="1">
    <location>
        <begin position="125"/>
        <end position="150"/>
    </location>
</feature>
<comment type="caution">
    <text evidence="2">The sequence shown here is derived from an EMBL/GenBank/DDBJ whole genome shotgun (WGS) entry which is preliminary data.</text>
</comment>
<accession>A0A3M9XWB4</accession>
<keyword evidence="1" id="KW-1133">Transmembrane helix</keyword>
<gene>
    <name evidence="2" type="ORF">D7B24_003353</name>
</gene>
<protein>
    <submittedName>
        <fullName evidence="2">Uncharacterized protein</fullName>
    </submittedName>
</protein>
<dbReference type="GeneID" id="39607042"/>
<feature type="transmembrane region" description="Helical" evidence="1">
    <location>
        <begin position="88"/>
        <end position="105"/>
    </location>
</feature>
<dbReference type="RefSeq" id="XP_028490691.1">
    <property type="nucleotide sequence ID" value="XM_028637544.1"/>
</dbReference>
<name>A0A3M9XWB4_9PEZI</name>
<keyword evidence="3" id="KW-1185">Reference proteome</keyword>
<sequence length="198" mass="21266">MGISLSTARVLAPASFVIDFAAQTYGLLGTPNMKDIHDANKSFFSPQPFLIGAFFFPQQIFQLVWLWRLHKARPDKSMTATMVDFAPFYSLGNICIACIGVLDLLHNTSAAYFVDVQPSLPVKVLTGVGFGLMSAVSDWIFGGCLVYNLLALSVGQSIYGNTGWGKLLGIYAGGAAAIVGSKNISRPPYIVGEGYEAL</sequence>
<dbReference type="Proteomes" id="UP000267145">
    <property type="component" value="Unassembled WGS sequence"/>
</dbReference>
<dbReference type="EMBL" id="RBVV01000194">
    <property type="protein sequence ID" value="RNJ52533.1"/>
    <property type="molecule type" value="Genomic_DNA"/>
</dbReference>